<evidence type="ECO:0000313" key="4">
    <source>
        <dbReference type="Proteomes" id="UP000366872"/>
    </source>
</evidence>
<keyword evidence="4" id="KW-1185">Reference proteome</keyword>
<reference evidence="3 4" key="1">
    <citation type="submission" date="2019-04" db="EMBL/GenBank/DDBJ databases">
        <authorList>
            <person name="Van Vliet M D."/>
        </authorList>
    </citation>
    <scope>NUCLEOTIDE SEQUENCE [LARGE SCALE GENOMIC DNA]</scope>
    <source>
        <strain evidence="3 4">F1</strain>
    </source>
</reference>
<dbReference type="PANTHER" id="PTHR42693:SF33">
    <property type="entry name" value="ARYLSULFATASE"/>
    <property type="match status" value="1"/>
</dbReference>
<organism evidence="3 4">
    <name type="scientific">Pontiella desulfatans</name>
    <dbReference type="NCBI Taxonomy" id="2750659"/>
    <lineage>
        <taxon>Bacteria</taxon>
        <taxon>Pseudomonadati</taxon>
        <taxon>Kiritimatiellota</taxon>
        <taxon>Kiritimatiellia</taxon>
        <taxon>Kiritimatiellales</taxon>
        <taxon>Pontiellaceae</taxon>
        <taxon>Pontiella</taxon>
    </lineage>
</organism>
<accession>A0A6C2U7F1</accession>
<evidence type="ECO:0000259" key="2">
    <source>
        <dbReference type="Pfam" id="PF00884"/>
    </source>
</evidence>
<dbReference type="Pfam" id="PF00884">
    <property type="entry name" value="Sulfatase"/>
    <property type="match status" value="1"/>
</dbReference>
<dbReference type="EMBL" id="CAAHFG010000002">
    <property type="protein sequence ID" value="VGO15441.1"/>
    <property type="molecule type" value="Genomic_DNA"/>
</dbReference>
<dbReference type="InterPro" id="IPR017850">
    <property type="entry name" value="Alkaline_phosphatase_core_sf"/>
</dbReference>
<evidence type="ECO:0000256" key="1">
    <source>
        <dbReference type="ARBA" id="ARBA00008779"/>
    </source>
</evidence>
<gene>
    <name evidence="3" type="primary">betC_69</name>
    <name evidence="3" type="ORF">PDESU_04024</name>
</gene>
<dbReference type="GO" id="GO:0004065">
    <property type="term" value="F:arylsulfatase activity"/>
    <property type="evidence" value="ECO:0007669"/>
    <property type="project" value="TreeGrafter"/>
</dbReference>
<sequence length="295" mass="33114">MLHEGPMWVQREQKDVEGFITELFGELAREFIRKNKDRKFYLHLSFNAVHNFTHQLPADYLKEKGLKGFADLKPGENYWAWRKKLGYPANVEGRDYYLGQLHFLDHEIGLFMDELEEQGLAESTAIIFVSDNGGSLVTYANNGKLKGGKYTLFEGGTRVPMIVSYPPAFKTGEVSGSVASTLDIFPTICGLTGASLPSRLDGKDLAPVLSGAEHSLNRDFLFWDTQAEQAVRKGKWKLLVTKTTPNEKLQITPTPNGEFLYNLESDPGEATNLVVQQQVVSQELKRALLKWKAGL</sequence>
<evidence type="ECO:0000313" key="3">
    <source>
        <dbReference type="EMBL" id="VGO15441.1"/>
    </source>
</evidence>
<comment type="similarity">
    <text evidence="1">Belongs to the sulfatase family.</text>
</comment>
<dbReference type="Gene3D" id="3.30.1120.10">
    <property type="match status" value="1"/>
</dbReference>
<dbReference type="Proteomes" id="UP000366872">
    <property type="component" value="Unassembled WGS sequence"/>
</dbReference>
<protein>
    <submittedName>
        <fullName evidence="3">Choline-sulfatase</fullName>
    </submittedName>
</protein>
<proteinExistence type="inferred from homology"/>
<dbReference type="SUPFAM" id="SSF53649">
    <property type="entry name" value="Alkaline phosphatase-like"/>
    <property type="match status" value="1"/>
</dbReference>
<dbReference type="AlphaFoldDB" id="A0A6C2U7F1"/>
<dbReference type="InterPro" id="IPR050738">
    <property type="entry name" value="Sulfatase"/>
</dbReference>
<dbReference type="Gene3D" id="3.40.720.10">
    <property type="entry name" value="Alkaline Phosphatase, subunit A"/>
    <property type="match status" value="1"/>
</dbReference>
<dbReference type="InterPro" id="IPR000917">
    <property type="entry name" value="Sulfatase_N"/>
</dbReference>
<dbReference type="PANTHER" id="PTHR42693">
    <property type="entry name" value="ARYLSULFATASE FAMILY MEMBER"/>
    <property type="match status" value="1"/>
</dbReference>
<feature type="domain" description="Sulfatase N-terminal" evidence="2">
    <location>
        <begin position="20"/>
        <end position="194"/>
    </location>
</feature>
<name>A0A6C2U7F1_PONDE</name>